<keyword evidence="4" id="KW-0175">Coiled coil</keyword>
<evidence type="ECO:0000256" key="5">
    <source>
        <dbReference type="ARBA" id="ARBA00023212"/>
    </source>
</evidence>
<evidence type="ECO:0000313" key="8">
    <source>
        <dbReference type="EMBL" id="JAU65472.1"/>
    </source>
</evidence>
<dbReference type="AlphaFoldDB" id="A0A1J3HEB0"/>
<dbReference type="GO" id="GO:0008017">
    <property type="term" value="F:microtubule binding"/>
    <property type="evidence" value="ECO:0007669"/>
    <property type="project" value="InterPro"/>
</dbReference>
<feature type="region of interest" description="Disordered" evidence="6">
    <location>
        <begin position="247"/>
        <end position="275"/>
    </location>
</feature>
<proteinExistence type="inferred from homology"/>
<organism evidence="8">
    <name type="scientific">Noccaea caerulescens</name>
    <name type="common">Alpine penny-cress</name>
    <name type="synonym">Thlaspi caerulescens</name>
    <dbReference type="NCBI Taxonomy" id="107243"/>
    <lineage>
        <taxon>Eukaryota</taxon>
        <taxon>Viridiplantae</taxon>
        <taxon>Streptophyta</taxon>
        <taxon>Embryophyta</taxon>
        <taxon>Tracheophyta</taxon>
        <taxon>Spermatophyta</taxon>
        <taxon>Magnoliopsida</taxon>
        <taxon>eudicotyledons</taxon>
        <taxon>Gunneridae</taxon>
        <taxon>Pentapetalae</taxon>
        <taxon>rosids</taxon>
        <taxon>malvids</taxon>
        <taxon>Brassicales</taxon>
        <taxon>Brassicaceae</taxon>
        <taxon>Coluteocarpeae</taxon>
        <taxon>Noccaea</taxon>
    </lineage>
</organism>
<dbReference type="GO" id="GO:0000226">
    <property type="term" value="P:microtubule cytoskeleton organization"/>
    <property type="evidence" value="ECO:0007669"/>
    <property type="project" value="InterPro"/>
</dbReference>
<dbReference type="GO" id="GO:0005819">
    <property type="term" value="C:spindle"/>
    <property type="evidence" value="ECO:0007669"/>
    <property type="project" value="TreeGrafter"/>
</dbReference>
<dbReference type="EMBL" id="GEVL01011869">
    <property type="protein sequence ID" value="JAU65472.1"/>
    <property type="molecule type" value="Transcribed_RNA"/>
</dbReference>
<evidence type="ECO:0000256" key="2">
    <source>
        <dbReference type="ARBA" id="ARBA00006187"/>
    </source>
</evidence>
<feature type="compositionally biased region" description="Acidic residues" evidence="6">
    <location>
        <begin position="139"/>
        <end position="182"/>
    </location>
</feature>
<sequence length="376" mass="42450">MAINLQHQDYTDENLENIIERSWNEWLSYDDVKALFESVDKLKISTKPIESSEEGLYLYPNNGIVDELVWDEGDVVLDWEDNGVVREVPIDGIVSYNVFETSPVKRTLERRTYESETFLNFTLVHYRVIHEKVNAEDFEEVEEYDYYDGDDDDEDDDDEDSDSSDSSGDEFEEAGEDGDDGPPDLAAPVAAAAWAMDLGVDHPATDIAPVAATTLSSLHSDLADDALEKGCGGLDILQEAEDEVKTLNPLKSSEMKKRKRVFKRQNEKRIDDSEKDENRFIAVRGAHKKLKRAEKAKSLISKIPGDIAQSDILASIDGEIDKAKEEALSRKDILDKTEEWTFAKQEEKSTDGYEKDENRFRAQRKPGASSAKSCDD</sequence>
<evidence type="ECO:0000313" key="7">
    <source>
        <dbReference type="EMBL" id="JAU44995.1"/>
    </source>
</evidence>
<dbReference type="PANTHER" id="PTHR19321">
    <property type="entry name" value="PROTEIN REGULATOR OF CYTOKINESIS 1 PRC1-RELATED"/>
    <property type="match status" value="1"/>
</dbReference>
<evidence type="ECO:0000256" key="1">
    <source>
        <dbReference type="ARBA" id="ARBA00004245"/>
    </source>
</evidence>
<gene>
    <name evidence="7" type="ORF">LC_TR12457_c1_g1_i1_g.43512</name>
    <name evidence="8" type="ORF">LE_TR12999_c0_g1_i1_g.42040</name>
</gene>
<protein>
    <submittedName>
        <fullName evidence="8">65-kDa microtubule-associated protein 5</fullName>
    </submittedName>
</protein>
<keyword evidence="5" id="KW-0963">Cytoplasm</keyword>
<name>A0A1J3HEB0_NOCCA</name>
<dbReference type="PANTHER" id="PTHR19321:SF4">
    <property type="entry name" value="65-KDA MICROTUBULE-ASSOCIATED PROTEIN 5"/>
    <property type="match status" value="1"/>
</dbReference>
<evidence type="ECO:0000256" key="3">
    <source>
        <dbReference type="ARBA" id="ARBA00022701"/>
    </source>
</evidence>
<dbReference type="GO" id="GO:0005737">
    <property type="term" value="C:cytoplasm"/>
    <property type="evidence" value="ECO:0007669"/>
    <property type="project" value="TreeGrafter"/>
</dbReference>
<comment type="subcellular location">
    <subcellularLocation>
        <location evidence="1">Cytoplasm</location>
        <location evidence="1">Cytoskeleton</location>
    </subcellularLocation>
</comment>
<keyword evidence="3" id="KW-0493">Microtubule</keyword>
<keyword evidence="5" id="KW-0206">Cytoskeleton</keyword>
<reference evidence="8" key="1">
    <citation type="submission" date="2016-07" db="EMBL/GenBank/DDBJ databases">
        <title>De novo transcriptome assembly of four accessions of the metal hyperaccumulator plant Noccaea caerulescens.</title>
        <authorList>
            <person name="Blande D."/>
            <person name="Halimaa P."/>
            <person name="Tervahauta A.I."/>
            <person name="Aarts M.G."/>
            <person name="Karenlampi S.O."/>
        </authorList>
    </citation>
    <scope>NUCLEOTIDE SEQUENCE</scope>
</reference>
<evidence type="ECO:0000256" key="4">
    <source>
        <dbReference type="ARBA" id="ARBA00023054"/>
    </source>
</evidence>
<evidence type="ECO:0000256" key="6">
    <source>
        <dbReference type="SAM" id="MobiDB-lite"/>
    </source>
</evidence>
<dbReference type="Gene3D" id="1.20.58.1520">
    <property type="match status" value="1"/>
</dbReference>
<feature type="compositionally biased region" description="Basic and acidic residues" evidence="6">
    <location>
        <begin position="344"/>
        <end position="360"/>
    </location>
</feature>
<dbReference type="InterPro" id="IPR007145">
    <property type="entry name" value="MAP65_Ase1_PRC1"/>
</dbReference>
<feature type="compositionally biased region" description="Basic and acidic residues" evidence="6">
    <location>
        <begin position="264"/>
        <end position="275"/>
    </location>
</feature>
<feature type="region of interest" description="Disordered" evidence="6">
    <location>
        <begin position="139"/>
        <end position="186"/>
    </location>
</feature>
<accession>A0A1J3HEB0</accession>
<comment type="similarity">
    <text evidence="2">Belongs to the MAP65/ASE1 family.</text>
</comment>
<dbReference type="GO" id="GO:0005874">
    <property type="term" value="C:microtubule"/>
    <property type="evidence" value="ECO:0007669"/>
    <property type="project" value="UniProtKB-KW"/>
</dbReference>
<feature type="region of interest" description="Disordered" evidence="6">
    <location>
        <begin position="344"/>
        <end position="376"/>
    </location>
</feature>
<dbReference type="EMBL" id="GEVK01007837">
    <property type="protein sequence ID" value="JAU44995.1"/>
    <property type="molecule type" value="Transcribed_RNA"/>
</dbReference>